<keyword evidence="2" id="KW-1133">Transmembrane helix</keyword>
<accession>A0ABU0UNJ9</accession>
<name>A0ABU0UNJ9_9HYPH</name>
<feature type="compositionally biased region" description="Pro residues" evidence="1">
    <location>
        <begin position="74"/>
        <end position="95"/>
    </location>
</feature>
<dbReference type="RefSeq" id="WP_306933590.1">
    <property type="nucleotide sequence ID" value="NZ_JAUTBL010000002.1"/>
</dbReference>
<keyword evidence="2" id="KW-0812">Transmembrane</keyword>
<keyword evidence="4" id="KW-1185">Reference proteome</keyword>
<evidence type="ECO:0000256" key="2">
    <source>
        <dbReference type="SAM" id="Phobius"/>
    </source>
</evidence>
<evidence type="ECO:0000256" key="1">
    <source>
        <dbReference type="SAM" id="MobiDB-lite"/>
    </source>
</evidence>
<comment type="caution">
    <text evidence="3">The sequence shown here is derived from an EMBL/GenBank/DDBJ whole genome shotgun (WGS) entry which is preliminary data.</text>
</comment>
<feature type="compositionally biased region" description="Basic and acidic residues" evidence="1">
    <location>
        <begin position="148"/>
        <end position="158"/>
    </location>
</feature>
<evidence type="ECO:0000313" key="3">
    <source>
        <dbReference type="EMBL" id="MDQ1186541.1"/>
    </source>
</evidence>
<dbReference type="EMBL" id="JAUTBL010000002">
    <property type="protein sequence ID" value="MDQ1186541.1"/>
    <property type="molecule type" value="Genomic_DNA"/>
</dbReference>
<evidence type="ECO:0000313" key="4">
    <source>
        <dbReference type="Proteomes" id="UP001224781"/>
    </source>
</evidence>
<organism evidence="3 4">
    <name type="scientific">Agrobacterium larrymoorei</name>
    <dbReference type="NCBI Taxonomy" id="160699"/>
    <lineage>
        <taxon>Bacteria</taxon>
        <taxon>Pseudomonadati</taxon>
        <taxon>Pseudomonadota</taxon>
        <taxon>Alphaproteobacteria</taxon>
        <taxon>Hyphomicrobiales</taxon>
        <taxon>Rhizobiaceae</taxon>
        <taxon>Rhizobium/Agrobacterium group</taxon>
        <taxon>Agrobacterium</taxon>
    </lineage>
</organism>
<dbReference type="Proteomes" id="UP001224781">
    <property type="component" value="Unassembled WGS sequence"/>
</dbReference>
<feature type="transmembrane region" description="Helical" evidence="2">
    <location>
        <begin position="12"/>
        <end position="34"/>
    </location>
</feature>
<gene>
    <name evidence="3" type="ORF">QE408_003684</name>
</gene>
<keyword evidence="2" id="KW-0472">Membrane</keyword>
<protein>
    <submittedName>
        <fullName evidence="3">Outer membrane biosynthesis protein TonB</fullName>
    </submittedName>
</protein>
<reference evidence="3 4" key="1">
    <citation type="submission" date="2023-07" db="EMBL/GenBank/DDBJ databases">
        <title>Functional and genomic diversity of the sorghum phyllosphere microbiome.</title>
        <authorList>
            <person name="Shade A."/>
        </authorList>
    </citation>
    <scope>NUCLEOTIDE SEQUENCE [LARGE SCALE GENOMIC DNA]</scope>
    <source>
        <strain evidence="3 4">SORGH_AS_1126</strain>
    </source>
</reference>
<feature type="compositionally biased region" description="Basic and acidic residues" evidence="1">
    <location>
        <begin position="53"/>
        <end position="73"/>
    </location>
</feature>
<feature type="region of interest" description="Disordered" evidence="1">
    <location>
        <begin position="37"/>
        <end position="224"/>
    </location>
</feature>
<feature type="compositionally biased region" description="Basic and acidic residues" evidence="1">
    <location>
        <begin position="188"/>
        <end position="197"/>
    </location>
</feature>
<proteinExistence type="predicted"/>
<sequence>MEKPPTKTKRERSWTVPISVLLHVVVIGAFYLQWPETPLKSAEPDSVSVELVEPPKEEPPLEEKKAEEAKKPEPPPPVPTLNQPTPPSSPSPAIVPPVALRPEPTQLDEKDQPGRQENTGGEAKPEPSLSKQSEADTKAHQPTVEHSNPADEAVKEAMEGVPQAATGEIAAAEKQSDEVAAAVPTPKPKVDDTEHETQTNASGFGDPKLKPARKILSGPTLADPMSRQFLAELPPKKRLVQLCIAEALAQIFAARSGQRGTGRTYALHREGWRD</sequence>